<evidence type="ECO:0000256" key="2">
    <source>
        <dbReference type="ARBA" id="ARBA00022729"/>
    </source>
</evidence>
<evidence type="ECO:0000313" key="8">
    <source>
        <dbReference type="EMBL" id="CAL4109512.1"/>
    </source>
</evidence>
<dbReference type="InterPro" id="IPR001548">
    <property type="entry name" value="Peptidase_M2"/>
</dbReference>
<gene>
    <name evidence="8" type="ORF">MNOR_LOCUS19126</name>
</gene>
<evidence type="ECO:0000256" key="7">
    <source>
        <dbReference type="PROSITE-ProRule" id="PRU01355"/>
    </source>
</evidence>
<organism evidence="8 9">
    <name type="scientific">Meganyctiphanes norvegica</name>
    <name type="common">Northern krill</name>
    <name type="synonym">Thysanopoda norvegica</name>
    <dbReference type="NCBI Taxonomy" id="48144"/>
    <lineage>
        <taxon>Eukaryota</taxon>
        <taxon>Metazoa</taxon>
        <taxon>Ecdysozoa</taxon>
        <taxon>Arthropoda</taxon>
        <taxon>Crustacea</taxon>
        <taxon>Multicrustacea</taxon>
        <taxon>Malacostraca</taxon>
        <taxon>Eumalacostraca</taxon>
        <taxon>Eucarida</taxon>
        <taxon>Euphausiacea</taxon>
        <taxon>Euphausiidae</taxon>
        <taxon>Meganyctiphanes</taxon>
    </lineage>
</organism>
<keyword evidence="2" id="KW-0732">Signal</keyword>
<dbReference type="PROSITE" id="PS52011">
    <property type="entry name" value="PEPTIDASE_M2"/>
    <property type="match status" value="1"/>
</dbReference>
<evidence type="ECO:0000256" key="5">
    <source>
        <dbReference type="PIRSR" id="PIRSR601548-10"/>
    </source>
</evidence>
<proteinExistence type="inferred from homology"/>
<feature type="non-terminal residue" evidence="8">
    <location>
        <position position="1"/>
    </location>
</feature>
<dbReference type="GO" id="GO:0008241">
    <property type="term" value="F:peptidyl-dipeptidase activity"/>
    <property type="evidence" value="ECO:0007669"/>
    <property type="project" value="InterPro"/>
</dbReference>
<feature type="glycosylation site" description="N-linked (GlcNAc...) asparagine; partial" evidence="5">
    <location>
        <position position="82"/>
    </location>
</feature>
<evidence type="ECO:0000256" key="3">
    <source>
        <dbReference type="ARBA" id="ARBA00023157"/>
    </source>
</evidence>
<dbReference type="Pfam" id="PF01401">
    <property type="entry name" value="Peptidase_M2"/>
    <property type="match status" value="1"/>
</dbReference>
<dbReference type="AlphaFoldDB" id="A0AAV2R2E8"/>
<dbReference type="PANTHER" id="PTHR10514">
    <property type="entry name" value="ANGIOTENSIN-CONVERTING ENZYME"/>
    <property type="match status" value="1"/>
</dbReference>
<keyword evidence="3 6" id="KW-1015">Disulfide bond</keyword>
<feature type="non-terminal residue" evidence="8">
    <location>
        <position position="158"/>
    </location>
</feature>
<sequence>LFYREQFSVFHENTWTTATQFAWRNFSDARVQRIFSFLTVLGRAALPINKRDRLTELIEEMRAIYKSTAICPYDPSRYRNQNGDYDLYADYNDLKEDYDIECVPTLRIEPELTEIMANSRDPLELRYVWRAWRDAVGNNLKKPFLEYVLLTNEAAKLN</sequence>
<dbReference type="EMBL" id="CAXKWB010014043">
    <property type="protein sequence ID" value="CAL4109512.1"/>
    <property type="molecule type" value="Genomic_DNA"/>
</dbReference>
<evidence type="ECO:0000256" key="1">
    <source>
        <dbReference type="ARBA" id="ARBA00008139"/>
    </source>
</evidence>
<comment type="similarity">
    <text evidence="1 7">Belongs to the peptidase M2 family.</text>
</comment>
<keyword evidence="4 5" id="KW-0325">Glycoprotein</keyword>
<protein>
    <submittedName>
        <fullName evidence="8">Uncharacterized protein</fullName>
    </submittedName>
</protein>
<dbReference type="Proteomes" id="UP001497623">
    <property type="component" value="Unassembled WGS sequence"/>
</dbReference>
<evidence type="ECO:0000256" key="6">
    <source>
        <dbReference type="PIRSR" id="PIRSR601548-4"/>
    </source>
</evidence>
<comment type="caution">
    <text evidence="7">Lacks conserved residue(s) required for the propagation of feature annotation.</text>
</comment>
<dbReference type="PANTHER" id="PTHR10514:SF45">
    <property type="entry name" value="ANGIOTENSIN-CONVERTING ENZYME"/>
    <property type="match status" value="1"/>
</dbReference>
<evidence type="ECO:0000313" key="9">
    <source>
        <dbReference type="Proteomes" id="UP001497623"/>
    </source>
</evidence>
<feature type="disulfide bond" evidence="6">
    <location>
        <begin position="71"/>
        <end position="102"/>
    </location>
</feature>
<evidence type="ECO:0000256" key="4">
    <source>
        <dbReference type="ARBA" id="ARBA00023180"/>
    </source>
</evidence>
<accession>A0AAV2R2E8</accession>
<keyword evidence="9" id="KW-1185">Reference proteome</keyword>
<comment type="caution">
    <text evidence="8">The sequence shown here is derived from an EMBL/GenBank/DDBJ whole genome shotgun (WGS) entry which is preliminary data.</text>
</comment>
<dbReference type="GO" id="GO:0006508">
    <property type="term" value="P:proteolysis"/>
    <property type="evidence" value="ECO:0007669"/>
    <property type="project" value="InterPro"/>
</dbReference>
<dbReference type="SUPFAM" id="SSF55486">
    <property type="entry name" value="Metalloproteases ('zincins'), catalytic domain"/>
    <property type="match status" value="1"/>
</dbReference>
<reference evidence="8 9" key="1">
    <citation type="submission" date="2024-05" db="EMBL/GenBank/DDBJ databases">
        <authorList>
            <person name="Wallberg A."/>
        </authorList>
    </citation>
    <scope>NUCLEOTIDE SEQUENCE [LARGE SCALE GENOMIC DNA]</scope>
</reference>
<name>A0AAV2R2E8_MEGNR</name>
<dbReference type="GO" id="GO:0008237">
    <property type="term" value="F:metallopeptidase activity"/>
    <property type="evidence" value="ECO:0007669"/>
    <property type="project" value="InterPro"/>
</dbReference>
<dbReference type="GO" id="GO:0005886">
    <property type="term" value="C:plasma membrane"/>
    <property type="evidence" value="ECO:0007669"/>
    <property type="project" value="TreeGrafter"/>
</dbReference>